<keyword evidence="2" id="KW-1134">Transmembrane beta strand</keyword>
<evidence type="ECO:0000256" key="3">
    <source>
        <dbReference type="SAM" id="MobiDB-lite"/>
    </source>
</evidence>
<feature type="region of interest" description="Disordered" evidence="3">
    <location>
        <begin position="1"/>
        <end position="21"/>
    </location>
</feature>
<dbReference type="PANTHER" id="PTHR30203">
    <property type="entry name" value="OUTER MEMBRANE CATION EFFLUX PROTEIN"/>
    <property type="match status" value="1"/>
</dbReference>
<keyword evidence="2 4" id="KW-0449">Lipoprotein</keyword>
<keyword evidence="2" id="KW-0564">Palmitate</keyword>
<dbReference type="HOGENOM" id="CLU_012817_13_0_4"/>
<comment type="subcellular location">
    <subcellularLocation>
        <location evidence="2">Cell membrane</location>
        <topology evidence="2">Lipid-anchor</topology>
    </subcellularLocation>
</comment>
<dbReference type="EMBL" id="CP002581">
    <property type="protein sequence ID" value="AJK49710.1"/>
    <property type="molecule type" value="Genomic_DNA"/>
</dbReference>
<reference evidence="5" key="1">
    <citation type="submission" date="2011-03" db="EMBL/GenBank/DDBJ databases">
        <authorList>
            <person name="Voget S."/>
            <person name="Streit W.R."/>
            <person name="Jaeger K.E."/>
            <person name="Daniel R."/>
        </authorList>
    </citation>
    <scope>NUCLEOTIDE SEQUENCE [LARGE SCALE GENOMIC DNA]</scope>
    <source>
        <strain evidence="5">PG1</strain>
    </source>
</reference>
<gene>
    <name evidence="4" type="ORF">BGL_2c16430</name>
</gene>
<dbReference type="GO" id="GO:0015562">
    <property type="term" value="F:efflux transmembrane transporter activity"/>
    <property type="evidence" value="ECO:0007669"/>
    <property type="project" value="InterPro"/>
</dbReference>
<dbReference type="Proteomes" id="UP000031838">
    <property type="component" value="Chromosome 2"/>
</dbReference>
<accession>A0A0B6S8U8</accession>
<dbReference type="GO" id="GO:0005886">
    <property type="term" value="C:plasma membrane"/>
    <property type="evidence" value="ECO:0007669"/>
    <property type="project" value="UniProtKB-SubCell"/>
</dbReference>
<evidence type="ECO:0000256" key="2">
    <source>
        <dbReference type="RuleBase" id="RU362097"/>
    </source>
</evidence>
<dbReference type="KEGG" id="bgp:BGL_2c16430"/>
<dbReference type="AlphaFoldDB" id="A0A0B6S8U8"/>
<comment type="similarity">
    <text evidence="1 2">Belongs to the outer membrane factor (OMF) (TC 1.B.17) family.</text>
</comment>
<dbReference type="Gene3D" id="2.20.200.10">
    <property type="entry name" value="Outer membrane efflux proteins (OEP)"/>
    <property type="match status" value="1"/>
</dbReference>
<evidence type="ECO:0000313" key="5">
    <source>
        <dbReference type="Proteomes" id="UP000031838"/>
    </source>
</evidence>
<dbReference type="Pfam" id="PF02321">
    <property type="entry name" value="OEP"/>
    <property type="match status" value="2"/>
</dbReference>
<dbReference type="InterPro" id="IPR003423">
    <property type="entry name" value="OMP_efflux"/>
</dbReference>
<dbReference type="SUPFAM" id="SSF56954">
    <property type="entry name" value="Outer membrane efflux proteins (OEP)"/>
    <property type="match status" value="1"/>
</dbReference>
<dbReference type="RefSeq" id="WP_042628102.1">
    <property type="nucleotide sequence ID" value="NZ_CP002581.1"/>
</dbReference>
<evidence type="ECO:0000313" key="4">
    <source>
        <dbReference type="EMBL" id="AJK49710.1"/>
    </source>
</evidence>
<keyword evidence="2" id="KW-0472">Membrane</keyword>
<evidence type="ECO:0000256" key="1">
    <source>
        <dbReference type="ARBA" id="ARBA00007613"/>
    </source>
</evidence>
<dbReference type="Gene3D" id="1.20.1600.10">
    <property type="entry name" value="Outer membrane efflux proteins (OEP)"/>
    <property type="match status" value="1"/>
</dbReference>
<organism evidence="4 5">
    <name type="scientific">Burkholderia plantarii</name>
    <dbReference type="NCBI Taxonomy" id="41899"/>
    <lineage>
        <taxon>Bacteria</taxon>
        <taxon>Pseudomonadati</taxon>
        <taxon>Pseudomonadota</taxon>
        <taxon>Betaproteobacteria</taxon>
        <taxon>Burkholderiales</taxon>
        <taxon>Burkholderiaceae</taxon>
        <taxon>Burkholderia</taxon>
    </lineage>
</organism>
<proteinExistence type="inferred from homology"/>
<keyword evidence="2" id="KW-0812">Transmembrane</keyword>
<dbReference type="PANTHER" id="PTHR30203:SF21">
    <property type="entry name" value="OUTER MEMBRANE COMPONENT OF MULTIDRUG EFFLUX PUMP-RELATED"/>
    <property type="match status" value="1"/>
</dbReference>
<feature type="compositionally biased region" description="Low complexity" evidence="3">
    <location>
        <begin position="1"/>
        <end position="16"/>
    </location>
</feature>
<name>A0A0B6S8U8_BURPL</name>
<protein>
    <submittedName>
        <fullName evidence="4">RND efflux system, outer membrane lipoprotein, NodT family</fullName>
    </submittedName>
</protein>
<dbReference type="InterPro" id="IPR010131">
    <property type="entry name" value="MdtP/NodT-like"/>
</dbReference>
<sequence length="498" mass="52332">MRDPSVSSLASASSRAVPRRPRPATVAGAAGLLFAAALLAGCSVGEPYRPPAPDAARGAPFDAAGEARVTSGGDLPDQWWRLYDDSALDALVSDALAGNRDLAVAAARVQRARAVLDEAGAARLPDTQAGFGVDYGKHDADQIEAAADGTRAPTRWGFAPSFAFSWEVDLWGRVRHLVDAARADAQAMQAASDAMRVEVASETTAAYVRACAYGERIDVAERSIDIADRLAALTGKQRAHGLVSDLKVARSRAFADDTRTALPALAGARRAALYELAVLTGRPPDQIPAAAAACHATPVLARPFPVGDGAALLRRRPDVRESERRLAAANARIGVATADLYPSIQLGGSVNWLSTTGDPSTLGNKYAIAWGVGPLITWHFPNLAANRAQLAQAHADDAAARASFDAQVLRALKETEQALTLYGAAWRQHTAIETARGEHARAYRLAEANYKAGALDFLGVLDAQRSLVAADSALAVSTQQVALDQVAVFKALGGGWQQ</sequence>
<reference evidence="4 5" key="2">
    <citation type="journal article" date="2016" name="Appl. Microbiol. Biotechnol.">
        <title>Mutations improving production and secretion of extracellular lipase by Burkholderia glumae PG1.</title>
        <authorList>
            <person name="Knapp A."/>
            <person name="Voget S."/>
            <person name="Gao R."/>
            <person name="Zaburannyi N."/>
            <person name="Krysciak D."/>
            <person name="Breuer M."/>
            <person name="Hauer B."/>
            <person name="Streit W.R."/>
            <person name="Muller R."/>
            <person name="Daniel R."/>
            <person name="Jaeger K.E."/>
        </authorList>
    </citation>
    <scope>NUCLEOTIDE SEQUENCE [LARGE SCALE GENOMIC DNA]</scope>
    <source>
        <strain evidence="4 5">PG1</strain>
    </source>
</reference>
<keyword evidence="5" id="KW-1185">Reference proteome</keyword>
<dbReference type="NCBIfam" id="TIGR01845">
    <property type="entry name" value="outer_NodT"/>
    <property type="match status" value="1"/>
</dbReference>